<dbReference type="PROSITE" id="PS50975">
    <property type="entry name" value="ATP_GRASP"/>
    <property type="match status" value="1"/>
</dbReference>
<feature type="binding site" evidence="7">
    <location>
        <position position="272"/>
    </location>
    <ligand>
        <name>Mg(2+)</name>
        <dbReference type="ChEBI" id="CHEBI:18420"/>
    </ligand>
</feature>
<dbReference type="HAMAP" id="MF_01643">
    <property type="entry name" value="PurT"/>
    <property type="match status" value="1"/>
</dbReference>
<dbReference type="UniPathway" id="UPA00074">
    <property type="reaction ID" value="UER00127"/>
</dbReference>
<evidence type="ECO:0000256" key="3">
    <source>
        <dbReference type="ARBA" id="ARBA00022741"/>
    </source>
</evidence>
<proteinExistence type="inferred from homology"/>
<dbReference type="OrthoDB" id="9804625at2"/>
<feature type="binding site" evidence="7">
    <location>
        <begin position="367"/>
        <end position="368"/>
    </location>
    <ligand>
        <name>N(1)-(5-phospho-beta-D-ribosyl)glycinamide</name>
        <dbReference type="ChEBI" id="CHEBI:143788"/>
    </ligand>
</feature>
<name>A0A106BJ04_THIDE</name>
<dbReference type="PANTHER" id="PTHR43055">
    <property type="entry name" value="FORMATE-DEPENDENT PHOSPHORIBOSYLGLYCINAMIDE FORMYLTRANSFERASE"/>
    <property type="match status" value="1"/>
</dbReference>
<dbReference type="GO" id="GO:0043815">
    <property type="term" value="F:phosphoribosylglycinamide formyltransferase 2 activity"/>
    <property type="evidence" value="ECO:0007669"/>
    <property type="project" value="UniProtKB-UniRule"/>
</dbReference>
<dbReference type="EC" id="6.3.1.21" evidence="7"/>
<evidence type="ECO:0000313" key="9">
    <source>
        <dbReference type="EMBL" id="KVW93366.1"/>
    </source>
</evidence>
<feature type="binding site" evidence="7">
    <location>
        <position position="81"/>
    </location>
    <ligand>
        <name>N(1)-(5-phospho-beta-D-ribosyl)glycinamide</name>
        <dbReference type="ChEBI" id="CHEBI:143788"/>
    </ligand>
</feature>
<feature type="binding site" evidence="7">
    <location>
        <position position="284"/>
    </location>
    <ligand>
        <name>Mg(2+)</name>
        <dbReference type="ChEBI" id="CHEBI:18420"/>
    </ligand>
</feature>
<dbReference type="InterPro" id="IPR013815">
    <property type="entry name" value="ATP_grasp_subdomain_1"/>
</dbReference>
<keyword evidence="9" id="KW-0808">Transferase</keyword>
<keyword evidence="5 7" id="KW-0067">ATP-binding</keyword>
<comment type="similarity">
    <text evidence="7">Belongs to the PurK/PurT family.</text>
</comment>
<dbReference type="Gene3D" id="3.40.50.20">
    <property type="match status" value="1"/>
</dbReference>
<sequence length="398" mass="41781">MRLGTPLSPSATRVMLLGAGELGKEVIIALQRLGVEVIAVDRYANAPGHQVAHRAHVIDMSDGAALRALIEAEKPQLVVPEIEAIATETLLEVEAAGLAEVIPSARAAHLTMNREGIRRLAAGTLGLPTSPYVFADSLADMTAAAEKLGYPVIVKPVMSSSGKGQSRVDAASQLQAAWEYAASGGRVDKGRVIVEGVIDFDYEITLLTVRALGISGQVETHFCAPIGHVQVRGDYVESWQPQSMSAAALAHAQEIAAAVTGNLGGRGLFGVELFVKGDSVWFSEVSPRPHDTGMVTMATQRQNEFELHARAILGLPVDVSLREPGASAVIYGGVDATGIAFDGVAEALRTPGVDLRLFGKPEAFARRRMGVALATAPSADEARLHAKAAAAAVKPIKV</sequence>
<keyword evidence="2 7" id="KW-0479">Metal-binding</keyword>
<dbReference type="NCBIfam" id="TIGR01142">
    <property type="entry name" value="purT"/>
    <property type="match status" value="1"/>
</dbReference>
<dbReference type="NCBIfam" id="NF006766">
    <property type="entry name" value="PRK09288.1"/>
    <property type="match status" value="1"/>
</dbReference>
<organism evidence="9 10">
    <name type="scientific">Thiobacillus denitrificans</name>
    <dbReference type="NCBI Taxonomy" id="36861"/>
    <lineage>
        <taxon>Bacteria</taxon>
        <taxon>Pseudomonadati</taxon>
        <taxon>Pseudomonadota</taxon>
        <taxon>Betaproteobacteria</taxon>
        <taxon>Nitrosomonadales</taxon>
        <taxon>Thiobacillaceae</taxon>
        <taxon>Thiobacillus</taxon>
    </lineage>
</organism>
<dbReference type="GO" id="GO:0005829">
    <property type="term" value="C:cytosol"/>
    <property type="evidence" value="ECO:0007669"/>
    <property type="project" value="TreeGrafter"/>
</dbReference>
<feature type="binding site" evidence="7">
    <location>
        <begin position="160"/>
        <end position="165"/>
    </location>
    <ligand>
        <name>ATP</name>
        <dbReference type="ChEBI" id="CHEBI:30616"/>
    </ligand>
</feature>
<comment type="pathway">
    <text evidence="7">Purine metabolism; IMP biosynthesis via de novo pathway; N(2)-formyl-N(1)-(5-phospho-D-ribosyl)glycinamide from N(1)-(5-phospho-D-ribosyl)glycinamide (formate route): step 1/1.</text>
</comment>
<feature type="binding site" evidence="7">
    <location>
        <position position="291"/>
    </location>
    <ligand>
        <name>N(1)-(5-phospho-beta-D-ribosyl)glycinamide</name>
        <dbReference type="ChEBI" id="CHEBI:143788"/>
    </ligand>
</feature>
<reference evidence="9 10" key="1">
    <citation type="journal article" date="2015" name="Appl. Environ. Microbiol.">
        <title>Aerobic and Anaerobic Thiosulfate Oxidation by a Cold-Adapted, Subglacial Chemoautotroph.</title>
        <authorList>
            <person name="Harrold Z.R."/>
            <person name="Skidmore M.L."/>
            <person name="Hamilton T.L."/>
            <person name="Desch L."/>
            <person name="Amada K."/>
            <person name="van Gelder W."/>
            <person name="Glover K."/>
            <person name="Roden E.E."/>
            <person name="Boyd E.S."/>
        </authorList>
    </citation>
    <scope>NUCLEOTIDE SEQUENCE [LARGE SCALE GENOMIC DNA]</scope>
    <source>
        <strain evidence="9 10">RG</strain>
    </source>
</reference>
<dbReference type="GO" id="GO:0005524">
    <property type="term" value="F:ATP binding"/>
    <property type="evidence" value="ECO:0007669"/>
    <property type="project" value="UniProtKB-UniRule"/>
</dbReference>
<feature type="binding site" evidence="7">
    <location>
        <begin position="195"/>
        <end position="198"/>
    </location>
    <ligand>
        <name>ATP</name>
        <dbReference type="ChEBI" id="CHEBI:30616"/>
    </ligand>
</feature>
<keyword evidence="6 7" id="KW-0460">Magnesium</keyword>
<feature type="binding site" evidence="7">
    <location>
        <position position="360"/>
    </location>
    <ligand>
        <name>N(1)-(5-phospho-beta-D-ribosyl)glycinamide</name>
        <dbReference type="ChEBI" id="CHEBI:143788"/>
    </ligand>
</feature>
<evidence type="ECO:0000259" key="8">
    <source>
        <dbReference type="PROSITE" id="PS50975"/>
    </source>
</evidence>
<dbReference type="Gene3D" id="3.30.1490.20">
    <property type="entry name" value="ATP-grasp fold, A domain"/>
    <property type="match status" value="1"/>
</dbReference>
<evidence type="ECO:0000256" key="7">
    <source>
        <dbReference type="HAMAP-Rule" id="MF_01643"/>
    </source>
</evidence>
<dbReference type="SUPFAM" id="SSF51246">
    <property type="entry name" value="Rudiment single hybrid motif"/>
    <property type="match status" value="1"/>
</dbReference>
<evidence type="ECO:0000256" key="6">
    <source>
        <dbReference type="ARBA" id="ARBA00022842"/>
    </source>
</evidence>
<keyword evidence="4 7" id="KW-0658">Purine biosynthesis</keyword>
<dbReference type="InterPro" id="IPR011054">
    <property type="entry name" value="Rudment_hybrid_motif"/>
</dbReference>
<comment type="catalytic activity">
    <reaction evidence="7">
        <text>N(1)-(5-phospho-beta-D-ribosyl)glycinamide + formate + ATP = N(2)-formyl-N(1)-(5-phospho-beta-D-ribosyl)glycinamide + ADP + phosphate + H(+)</text>
        <dbReference type="Rhea" id="RHEA:24829"/>
        <dbReference type="ChEBI" id="CHEBI:15378"/>
        <dbReference type="ChEBI" id="CHEBI:15740"/>
        <dbReference type="ChEBI" id="CHEBI:30616"/>
        <dbReference type="ChEBI" id="CHEBI:43474"/>
        <dbReference type="ChEBI" id="CHEBI:143788"/>
        <dbReference type="ChEBI" id="CHEBI:147286"/>
        <dbReference type="ChEBI" id="CHEBI:456216"/>
        <dbReference type="EC" id="6.3.1.21"/>
    </reaction>
</comment>
<dbReference type="AlphaFoldDB" id="A0A106BJ04"/>
<comment type="function">
    <text evidence="7">Involved in the de novo purine biosynthesis. Catalyzes the transfer of formate to 5-phospho-ribosyl-glycinamide (GAR), producing 5-phospho-ribosyl-N-formylglycinamide (FGAR). Formate is provided by PurU via hydrolysis of 10-formyl-tetrahydrofolate.</text>
</comment>
<dbReference type="Pfam" id="PF21244">
    <property type="entry name" value="PurT_C"/>
    <property type="match status" value="1"/>
</dbReference>
<dbReference type="Pfam" id="PF02222">
    <property type="entry name" value="ATP-grasp"/>
    <property type="match status" value="1"/>
</dbReference>
<dbReference type="Gene3D" id="3.30.470.20">
    <property type="entry name" value="ATP-grasp fold, B domain"/>
    <property type="match status" value="1"/>
</dbReference>
<keyword evidence="1 7" id="KW-0436">Ligase</keyword>
<dbReference type="PATRIC" id="fig|36861.3.peg.2756"/>
<feature type="binding site" evidence="7">
    <location>
        <position position="114"/>
    </location>
    <ligand>
        <name>ATP</name>
        <dbReference type="ChEBI" id="CHEBI:30616"/>
    </ligand>
</feature>
<dbReference type="RefSeq" id="WP_059758363.1">
    <property type="nucleotide sequence ID" value="NZ_LDUG01000048.1"/>
</dbReference>
<dbReference type="InterPro" id="IPR016185">
    <property type="entry name" value="PreATP-grasp_dom_sf"/>
</dbReference>
<evidence type="ECO:0000256" key="2">
    <source>
        <dbReference type="ARBA" id="ARBA00022723"/>
    </source>
</evidence>
<feature type="binding site" evidence="7">
    <location>
        <position position="203"/>
    </location>
    <ligand>
        <name>ATP</name>
        <dbReference type="ChEBI" id="CHEBI:30616"/>
    </ligand>
</feature>
<feature type="domain" description="ATP-grasp" evidence="8">
    <location>
        <begin position="119"/>
        <end position="313"/>
    </location>
</feature>
<dbReference type="EMBL" id="LDUG01000048">
    <property type="protein sequence ID" value="KVW93366.1"/>
    <property type="molecule type" value="Genomic_DNA"/>
</dbReference>
<dbReference type="PANTHER" id="PTHR43055:SF1">
    <property type="entry name" value="FORMATE-DEPENDENT PHOSPHORIBOSYLGLYCINAMIDE FORMYLTRANSFERASE"/>
    <property type="match status" value="1"/>
</dbReference>
<dbReference type="InterPro" id="IPR003135">
    <property type="entry name" value="ATP-grasp_carboxylate-amine"/>
</dbReference>
<dbReference type="InterPro" id="IPR011761">
    <property type="entry name" value="ATP-grasp"/>
</dbReference>
<dbReference type="Proteomes" id="UP000064243">
    <property type="component" value="Unassembled WGS sequence"/>
</dbReference>
<protein>
    <recommendedName>
        <fullName evidence="7">Formate-dependent phosphoribosylglycinamide formyltransferase</fullName>
        <ecNumber evidence="7">6.3.1.21</ecNumber>
    </recommendedName>
    <alternativeName>
        <fullName evidence="7">5'-phosphoribosylglycinamide transformylase 2</fullName>
    </alternativeName>
    <alternativeName>
        <fullName evidence="7">Formate-dependent GAR transformylase</fullName>
    </alternativeName>
    <alternativeName>
        <fullName evidence="7">GAR transformylase 2</fullName>
        <shortName evidence="7">GART 2</shortName>
    </alternativeName>
    <alternativeName>
        <fullName evidence="7">Non-folate glycinamide ribonucleotide transformylase</fullName>
    </alternativeName>
    <alternativeName>
        <fullName evidence="7">Phosphoribosylglycinamide formyltransferase 2</fullName>
    </alternativeName>
</protein>
<dbReference type="GO" id="GO:0004644">
    <property type="term" value="F:phosphoribosylglycinamide formyltransferase activity"/>
    <property type="evidence" value="ECO:0007669"/>
    <property type="project" value="UniProtKB-UniRule"/>
</dbReference>
<dbReference type="FunFam" id="3.40.50.20:FF:000007">
    <property type="entry name" value="Formate-dependent phosphoribosylglycinamide formyltransferase"/>
    <property type="match status" value="1"/>
</dbReference>
<dbReference type="GO" id="GO:0006189">
    <property type="term" value="P:'de novo' IMP biosynthetic process"/>
    <property type="evidence" value="ECO:0007669"/>
    <property type="project" value="UniProtKB-UniRule"/>
</dbReference>
<evidence type="ECO:0000313" key="10">
    <source>
        <dbReference type="Proteomes" id="UP000064243"/>
    </source>
</evidence>
<comment type="subunit">
    <text evidence="7">Homodimer.</text>
</comment>
<accession>A0A106BJ04</accession>
<evidence type="ECO:0000256" key="4">
    <source>
        <dbReference type="ARBA" id="ARBA00022755"/>
    </source>
</evidence>
<evidence type="ECO:0000256" key="1">
    <source>
        <dbReference type="ARBA" id="ARBA00022598"/>
    </source>
</evidence>
<dbReference type="InterPro" id="IPR054350">
    <property type="entry name" value="PurT/PurK_preATP-grasp"/>
</dbReference>
<keyword evidence="3 7" id="KW-0547">Nucleotide-binding</keyword>
<dbReference type="SUPFAM" id="SSF56059">
    <property type="entry name" value="Glutathione synthetase ATP-binding domain-like"/>
    <property type="match status" value="1"/>
</dbReference>
<dbReference type="Pfam" id="PF22660">
    <property type="entry name" value="RS_preATP-grasp-like"/>
    <property type="match status" value="1"/>
</dbReference>
<feature type="binding site" evidence="7">
    <location>
        <position position="155"/>
    </location>
    <ligand>
        <name>ATP</name>
        <dbReference type="ChEBI" id="CHEBI:30616"/>
    </ligand>
</feature>
<dbReference type="STRING" id="1123392.GCA_000376425_01411"/>
<keyword evidence="10" id="KW-1185">Reference proteome</keyword>
<evidence type="ECO:0000256" key="5">
    <source>
        <dbReference type="ARBA" id="ARBA00022840"/>
    </source>
</evidence>
<dbReference type="SUPFAM" id="SSF52440">
    <property type="entry name" value="PreATP-grasp domain"/>
    <property type="match status" value="1"/>
</dbReference>
<dbReference type="InterPro" id="IPR048740">
    <property type="entry name" value="PurT_C"/>
</dbReference>
<dbReference type="InterPro" id="IPR005862">
    <property type="entry name" value="PurT"/>
</dbReference>
<feature type="binding site" evidence="7">
    <location>
        <begin position="21"/>
        <end position="22"/>
    </location>
    <ligand>
        <name>N(1)-(5-phospho-beta-D-ribosyl)glycinamide</name>
        <dbReference type="ChEBI" id="CHEBI:143788"/>
    </ligand>
</feature>
<gene>
    <name evidence="7" type="primary">purT</name>
    <name evidence="9" type="ORF">ABW22_14665</name>
</gene>
<dbReference type="GO" id="GO:0000287">
    <property type="term" value="F:magnesium ion binding"/>
    <property type="evidence" value="ECO:0007669"/>
    <property type="project" value="UniProtKB-UniRule"/>
</dbReference>
<comment type="caution">
    <text evidence="9">The sequence shown here is derived from an EMBL/GenBank/DDBJ whole genome shotgun (WGS) entry which is preliminary data.</text>
</comment>